<keyword evidence="1" id="KW-1133">Transmembrane helix</keyword>
<comment type="caution">
    <text evidence="2">The sequence shown here is derived from an EMBL/GenBank/DDBJ whole genome shotgun (WGS) entry which is preliminary data.</text>
</comment>
<dbReference type="AlphaFoldDB" id="A0A1Z8JJG5"/>
<evidence type="ECO:0000313" key="2">
    <source>
        <dbReference type="EMBL" id="OUT20730.1"/>
    </source>
</evidence>
<dbReference type="Proteomes" id="UP000195871">
    <property type="component" value="Unassembled WGS sequence"/>
</dbReference>
<reference evidence="2 3" key="1">
    <citation type="submission" date="2017-05" db="EMBL/GenBank/DDBJ databases">
        <title>The Genome Sequence of Candida krusei Ckrusei653.</title>
        <authorList>
            <person name="Cuomo C."/>
            <person name="Forche A."/>
            <person name="Young S."/>
            <person name="Abouelleil A."/>
            <person name="Cao P."/>
            <person name="Chapman S."/>
            <person name="Cusick C."/>
            <person name="Shea T."/>
            <person name="Nusbaum C."/>
            <person name="Birren B."/>
        </authorList>
    </citation>
    <scope>NUCLEOTIDE SEQUENCE [LARGE SCALE GENOMIC DNA]</scope>
    <source>
        <strain evidence="2 3">Ckrusei653</strain>
    </source>
</reference>
<dbReference type="EMBL" id="NHMM01000007">
    <property type="protein sequence ID" value="OUT20730.1"/>
    <property type="molecule type" value="Genomic_DNA"/>
</dbReference>
<keyword evidence="1" id="KW-0812">Transmembrane</keyword>
<keyword evidence="1" id="KW-0472">Membrane</keyword>
<protein>
    <submittedName>
        <fullName evidence="2">Uncharacterized protein</fullName>
    </submittedName>
</protein>
<accession>A0A1Z8JJG5</accession>
<evidence type="ECO:0000313" key="3">
    <source>
        <dbReference type="Proteomes" id="UP000195871"/>
    </source>
</evidence>
<sequence length="486" mass="55346">MTKITDEILTANMQQASKSFGKSEHLTKYHQNALNDELLDVILYYVEDICDDRLKEMTLQAQLYGFITSLAVSIFIITVLVIFPIWYSRISKAKTEESAAKYTQIPKNVKTNNSFNLSDSIDEYKNNGIEGKHQLGSPNYTSSNTKVGVIEITKREGIFWDISEEDDYSSYESIFELYAEATFAGNKHEESYKYALQKKQNCQDDQETQEEQKVSYNCSKGSNEVSCSADTISDLKRIAYLDCNIVHKIYPSPTLNFVDGVTKPECLISNHHSQNEVQKAPSSKSFTKRDSTECADDFNQLITLTSVADHVLNYKHNLSLNTQDSLACGNDCGSYDNDCSVASHYKDSRAAFLDSESNKREESNKAQSKLQTIKIVKDGPTYLYAYLNIMYGDWKEFEQRSFAIEESHGLETNDSKNIKYLKLISKNSMYGYKRGRVLDKLKASLIAFNNSKYHNIILTEIIDNIIFFSGVIVNKKVNQFIKGELY</sequence>
<organism evidence="2 3">
    <name type="scientific">Pichia kudriavzevii</name>
    <name type="common">Yeast</name>
    <name type="synonym">Issatchenkia orientalis</name>
    <dbReference type="NCBI Taxonomy" id="4909"/>
    <lineage>
        <taxon>Eukaryota</taxon>
        <taxon>Fungi</taxon>
        <taxon>Dikarya</taxon>
        <taxon>Ascomycota</taxon>
        <taxon>Saccharomycotina</taxon>
        <taxon>Pichiomycetes</taxon>
        <taxon>Pichiales</taxon>
        <taxon>Pichiaceae</taxon>
        <taxon>Pichia</taxon>
    </lineage>
</organism>
<feature type="transmembrane region" description="Helical" evidence="1">
    <location>
        <begin position="63"/>
        <end position="87"/>
    </location>
</feature>
<proteinExistence type="predicted"/>
<gene>
    <name evidence="2" type="ORF">CAS74_004397</name>
</gene>
<name>A0A1Z8JJG5_PICKU</name>
<evidence type="ECO:0000256" key="1">
    <source>
        <dbReference type="SAM" id="Phobius"/>
    </source>
</evidence>